<sequence length="162" mass="18125">MIHVYTGNGKGKTTAAFGLALRALGNGMKVFIVQFMKGGESGEVRAIKRFENVSILLSGTGRFLPPAKEEDYEKAREGLEAAKDAIKTYDMVILDEINVAVHFGLIEVEELLDIIRKAECEVVLTGRYADRRLIEVADYVTIFQELKHPYMRGVKARKGIEF</sequence>
<organism evidence="1 2">
    <name type="scientific">Candidatus Methanodesulfokora washburnensis</name>
    <dbReference type="NCBI Taxonomy" id="2478471"/>
    <lineage>
        <taxon>Archaea</taxon>
        <taxon>Thermoproteota</taxon>
        <taxon>Candidatus Korarchaeia</taxon>
        <taxon>Candidatus Korarchaeia incertae sedis</taxon>
        <taxon>Candidatus Methanodesulfokora</taxon>
    </lineage>
</organism>
<gene>
    <name evidence="1" type="ORF">D6D85_06895</name>
</gene>
<dbReference type="EMBL" id="RCOS01000080">
    <property type="protein sequence ID" value="RSN75073.1"/>
    <property type="molecule type" value="Genomic_DNA"/>
</dbReference>
<proteinExistence type="predicted"/>
<dbReference type="RefSeq" id="WP_125671286.1">
    <property type="nucleotide sequence ID" value="NZ_RCOS01000080.1"/>
</dbReference>
<dbReference type="CDD" id="cd00561">
    <property type="entry name" value="CobA_ACA"/>
    <property type="match status" value="1"/>
</dbReference>
<keyword evidence="1" id="KW-0808">Transferase</keyword>
<accession>A0A3R9PWP0</accession>
<comment type="caution">
    <text evidence="1">The sequence shown here is derived from an EMBL/GenBank/DDBJ whole genome shotgun (WGS) entry which is preliminary data.</text>
</comment>
<evidence type="ECO:0000313" key="2">
    <source>
        <dbReference type="Proteomes" id="UP000277582"/>
    </source>
</evidence>
<dbReference type="PANTHER" id="PTHR46638:SF1">
    <property type="entry name" value="CORRINOID ADENOSYLTRANSFERASE"/>
    <property type="match status" value="1"/>
</dbReference>
<reference evidence="1 2" key="1">
    <citation type="submission" date="2018-10" db="EMBL/GenBank/DDBJ databases">
        <title>Co-occurring genomic capacity for anaerobic methane metabolism and dissimilatory sulfite reduction discovered in the Korarchaeota.</title>
        <authorList>
            <person name="Mckay L.J."/>
            <person name="Dlakic M."/>
            <person name="Fields M.W."/>
            <person name="Delmont T.O."/>
            <person name="Eren A.M."/>
            <person name="Jay Z.J."/>
            <person name="Klingelsmith K.B."/>
            <person name="Rusch D.B."/>
            <person name="Inskeep W.P."/>
        </authorList>
    </citation>
    <scope>NUCLEOTIDE SEQUENCE [LARGE SCALE GENOMIC DNA]</scope>
    <source>
        <strain evidence="1 2">MDKW</strain>
    </source>
</reference>
<name>A0A3R9PWP0_9CREN</name>
<dbReference type="Proteomes" id="UP000277582">
    <property type="component" value="Unassembled WGS sequence"/>
</dbReference>
<dbReference type="GO" id="GO:0008817">
    <property type="term" value="F:corrinoid adenosyltransferase activity"/>
    <property type="evidence" value="ECO:0007669"/>
    <property type="project" value="InterPro"/>
</dbReference>
<dbReference type="PANTHER" id="PTHR46638">
    <property type="entry name" value="CORRINOID ADENOSYLTRANSFERASE"/>
    <property type="match status" value="1"/>
</dbReference>
<dbReference type="Gene3D" id="3.40.50.300">
    <property type="entry name" value="P-loop containing nucleotide triphosphate hydrolases"/>
    <property type="match status" value="1"/>
</dbReference>
<dbReference type="InterPro" id="IPR003724">
    <property type="entry name" value="CblAdoTrfase_CobA"/>
</dbReference>
<keyword evidence="2" id="KW-1185">Reference proteome</keyword>
<dbReference type="SUPFAM" id="SSF52540">
    <property type="entry name" value="P-loop containing nucleoside triphosphate hydrolases"/>
    <property type="match status" value="1"/>
</dbReference>
<evidence type="ECO:0000313" key="1">
    <source>
        <dbReference type="EMBL" id="RSN75073.1"/>
    </source>
</evidence>
<dbReference type="GO" id="GO:0005524">
    <property type="term" value="F:ATP binding"/>
    <property type="evidence" value="ECO:0007669"/>
    <property type="project" value="InterPro"/>
</dbReference>
<protein>
    <submittedName>
        <fullName evidence="1">Cob(I)yrinic acid a,c-diamide adenosyltransferase</fullName>
    </submittedName>
</protein>
<dbReference type="AlphaFoldDB" id="A0A3R9PWP0"/>
<dbReference type="Pfam" id="PF02572">
    <property type="entry name" value="CobA_CobO_BtuR"/>
    <property type="match status" value="1"/>
</dbReference>
<dbReference type="GO" id="GO:0009236">
    <property type="term" value="P:cobalamin biosynthetic process"/>
    <property type="evidence" value="ECO:0007669"/>
    <property type="project" value="InterPro"/>
</dbReference>
<dbReference type="PIRSF" id="PIRSF015617">
    <property type="entry name" value="Adensltrnsf_CobA"/>
    <property type="match status" value="1"/>
</dbReference>
<dbReference type="InterPro" id="IPR027417">
    <property type="entry name" value="P-loop_NTPase"/>
</dbReference>
<dbReference type="OrthoDB" id="24392at2157"/>